<evidence type="ECO:0000256" key="1">
    <source>
        <dbReference type="ARBA" id="ARBA00022729"/>
    </source>
</evidence>
<feature type="domain" description="GW" evidence="2">
    <location>
        <begin position="140"/>
        <end position="206"/>
    </location>
</feature>
<accession>A0A7X1DSM5</accession>
<dbReference type="InterPro" id="IPR025987">
    <property type="entry name" value="GW_dom"/>
</dbReference>
<dbReference type="Proteomes" id="UP000546244">
    <property type="component" value="Unassembled WGS sequence"/>
</dbReference>
<dbReference type="SUPFAM" id="SSF82057">
    <property type="entry name" value="Prokaryotic SH3-related domain"/>
    <property type="match status" value="1"/>
</dbReference>
<reference evidence="3 4" key="1">
    <citation type="submission" date="2020-03" db="EMBL/GenBank/DDBJ databases">
        <title>Soil Listeria distribution.</title>
        <authorList>
            <person name="Liao J."/>
            <person name="Wiedmann M."/>
        </authorList>
    </citation>
    <scope>NUCLEOTIDE SEQUENCE [LARGE SCALE GENOMIC DNA]</scope>
    <source>
        <strain evidence="3 4">FSL L7-1850</strain>
    </source>
</reference>
<dbReference type="InterPro" id="IPR038200">
    <property type="entry name" value="GW_dom_sf"/>
</dbReference>
<evidence type="ECO:0000313" key="4">
    <source>
        <dbReference type="Proteomes" id="UP000546244"/>
    </source>
</evidence>
<dbReference type="RefSeq" id="WP_185620097.1">
    <property type="nucleotide sequence ID" value="NZ_JAARMV010000008.1"/>
</dbReference>
<sequence>MGTISMTRNGSYIRMLCKAFVLVIFVSVLTAIASEKVYASNKLITDIYAEGKLGAAYDLYKQPLGTKNNQRVRATKQDYGKLYRLRSYVRIDNRISYKAYLHGKFQGYIDVRAFLYVQPVDSITALLLPSFISKTKNVYAEGTLAAAYDIYKYPVGTKKNQKIRGTRKDYGKVYRIRNIVNSETNTSYKVYLNGVYQGYIDYRALQKIKLINYKDKNVYAFGEYKNKAFGTGTFRIEKEVVNDLGSKYQINQNKKKTLVDQKSVEVIYTQQHEEKATGMRQIKNGNAFFYQVPVENTEMKGQQVKSYQNRYLNITAKAKVKGETWYRVWLNKHDGTKWTNPILGWIKESNTKPVNDTTKNYTLAFDVSEKSNQQGLTYHNGVYYVAFDLSREGYPNHSKIIAYNRNGVKLKETSPLPIGHGAELSFWKNKLYTTNGGGQEGAKVFVVDFEKNRVEDVIDLSRYGSSALATVKDDDTIIFHTAVDSNQGHTFSFVDRKGNLKKQFKIENAWVPQGIAYYNHTIYFYTNNLITKINENGQVIGQEYLAFKGESQGIEINKTNGKLIFGYNGTNRIYEQK</sequence>
<feature type="domain" description="GW" evidence="2">
    <location>
        <begin position="57"/>
        <end position="114"/>
    </location>
</feature>
<dbReference type="SUPFAM" id="SSF63825">
    <property type="entry name" value="YWTD domain"/>
    <property type="match status" value="1"/>
</dbReference>
<comment type="caution">
    <text evidence="3">The sequence shown here is derived from an EMBL/GenBank/DDBJ whole genome shotgun (WGS) entry which is preliminary data.</text>
</comment>
<gene>
    <name evidence="3" type="ORF">HBP98_17040</name>
</gene>
<dbReference type="Pfam" id="PF13457">
    <property type="entry name" value="GW"/>
    <property type="match status" value="3"/>
</dbReference>
<feature type="domain" description="GW" evidence="2">
    <location>
        <begin position="282"/>
        <end position="350"/>
    </location>
</feature>
<proteinExistence type="predicted"/>
<dbReference type="Gene3D" id="2.30.30.170">
    <property type="match status" value="1"/>
</dbReference>
<evidence type="ECO:0000313" key="3">
    <source>
        <dbReference type="EMBL" id="MBC2373720.1"/>
    </source>
</evidence>
<dbReference type="AlphaFoldDB" id="A0A7X1DSM5"/>
<dbReference type="EMBL" id="JAARMV010000008">
    <property type="protein sequence ID" value="MBC2373720.1"/>
    <property type="molecule type" value="Genomic_DNA"/>
</dbReference>
<keyword evidence="1" id="KW-0732">Signal</keyword>
<protein>
    <recommendedName>
        <fullName evidence="2">GW domain-containing protein</fullName>
    </recommendedName>
</protein>
<organism evidence="3 4">
    <name type="scientific">Listeria booriae</name>
    <dbReference type="NCBI Taxonomy" id="1552123"/>
    <lineage>
        <taxon>Bacteria</taxon>
        <taxon>Bacillati</taxon>
        <taxon>Bacillota</taxon>
        <taxon>Bacilli</taxon>
        <taxon>Bacillales</taxon>
        <taxon>Listeriaceae</taxon>
        <taxon>Listeria</taxon>
    </lineage>
</organism>
<name>A0A7X1DSM5_9LIST</name>
<evidence type="ECO:0000259" key="2">
    <source>
        <dbReference type="Pfam" id="PF13457"/>
    </source>
</evidence>